<organism evidence="1 2">
    <name type="scientific">Mycoplasmopsis edwardii</name>
    <dbReference type="NCBI Taxonomy" id="53558"/>
    <lineage>
        <taxon>Bacteria</taxon>
        <taxon>Bacillati</taxon>
        <taxon>Mycoplasmatota</taxon>
        <taxon>Mycoplasmoidales</taxon>
        <taxon>Metamycoplasmataceae</taxon>
        <taxon>Mycoplasmopsis</taxon>
    </lineage>
</organism>
<sequence>MLYARIVKSYCPRHNIEITSRTTKDILNLVYKNSENTQLIIYAPIADNEKGTHTNLLEKLKNVGYLRVKVDGEILSLKDKIDLDKNYKHTIDLVIDRVKANEENYNRISEVINITTDKAGGIVKIENIDKKEIKTFSKLHACIYKDFSIPKIETRMFSFIHFCM</sequence>
<dbReference type="Proteomes" id="UP001213039">
    <property type="component" value="Chromosome"/>
</dbReference>
<gene>
    <name evidence="1" type="ORF">Me_995_000281</name>
</gene>
<proteinExistence type="predicted"/>
<accession>A0ACD4PHZ4</accession>
<protein>
    <submittedName>
        <fullName evidence="1">Uncharacterized protein</fullName>
    </submittedName>
</protein>
<dbReference type="EMBL" id="CP114370">
    <property type="protein sequence ID" value="WBP84302.1"/>
    <property type="molecule type" value="Genomic_DNA"/>
</dbReference>
<keyword evidence="2" id="KW-1185">Reference proteome</keyword>
<name>A0ACD4PHZ4_9BACT</name>
<evidence type="ECO:0000313" key="2">
    <source>
        <dbReference type="Proteomes" id="UP001213039"/>
    </source>
</evidence>
<reference evidence="1" key="1">
    <citation type="submission" date="2022-12" db="EMBL/GenBank/DDBJ databases">
        <authorList>
            <consortium name="Asia Pacific Centre for Animal Health"/>
            <person name="Klose S.M."/>
            <person name="Legione A.R."/>
            <person name="Monotti I."/>
            <person name="Bushell R."/>
            <person name="Marenda M.S."/>
            <person name="Sugiyama T."/>
            <person name="Browning G.F."/>
            <person name="Vaz P.K."/>
        </authorList>
    </citation>
    <scope>NUCLEOTIDE SEQUENCE</scope>
    <source>
        <strain evidence="1">Felid995</strain>
    </source>
</reference>
<evidence type="ECO:0000313" key="1">
    <source>
        <dbReference type="EMBL" id="WBP84302.1"/>
    </source>
</evidence>